<dbReference type="PANTHER" id="PTHR46986">
    <property type="entry name" value="ENDORIBONUCLEASE YBEY, CHLOROPLASTIC"/>
    <property type="match status" value="1"/>
</dbReference>
<name>A0A9E2KNR3_9GAMM</name>
<evidence type="ECO:0000313" key="10">
    <source>
        <dbReference type="Proteomes" id="UP000824150"/>
    </source>
</evidence>
<keyword evidence="3 8" id="KW-0540">Nuclease</keyword>
<dbReference type="HAMAP" id="MF_00009">
    <property type="entry name" value="Endoribonucl_YbeY"/>
    <property type="match status" value="1"/>
</dbReference>
<keyword evidence="2 8" id="KW-0690">Ribosome biogenesis</keyword>
<dbReference type="Gene3D" id="3.40.390.30">
    <property type="entry name" value="Metalloproteases ('zincins'), catalytic domain"/>
    <property type="match status" value="1"/>
</dbReference>
<feature type="binding site" evidence="8">
    <location>
        <position position="120"/>
    </location>
    <ligand>
        <name>Zn(2+)</name>
        <dbReference type="ChEBI" id="CHEBI:29105"/>
        <note>catalytic</note>
    </ligand>
</feature>
<reference evidence="9" key="2">
    <citation type="submission" date="2021-04" db="EMBL/GenBank/DDBJ databases">
        <authorList>
            <person name="Gilroy R."/>
        </authorList>
    </citation>
    <scope>NUCLEOTIDE SEQUENCE</scope>
    <source>
        <strain evidence="9">687</strain>
    </source>
</reference>
<dbReference type="Pfam" id="PF02130">
    <property type="entry name" value="YbeY"/>
    <property type="match status" value="1"/>
</dbReference>
<keyword evidence="7 8" id="KW-0862">Zinc</keyword>
<evidence type="ECO:0000313" key="9">
    <source>
        <dbReference type="EMBL" id="MBU3826634.1"/>
    </source>
</evidence>
<feature type="binding site" evidence="8">
    <location>
        <position position="116"/>
    </location>
    <ligand>
        <name>Zn(2+)</name>
        <dbReference type="ChEBI" id="CHEBI:29105"/>
        <note>catalytic</note>
    </ligand>
</feature>
<sequence length="156" mass="17399">MELNIDVQMALTQDDPTLPDENDISTWAQAALLAAGHTKPSEITVRFVESEEIQELNRDYRHIDKPTNILSFPFECPPEVQLPLLGDLVICPAVLHREAMEQGKSVSEHCAHLIVHGCLHLLGYDHIKDDEAAVMEALESKIVMSLGFADPYLAEK</sequence>
<comment type="function">
    <text evidence="8">Single strand-specific metallo-endoribonuclease involved in late-stage 70S ribosome quality control and in maturation of the 3' terminus of the 16S rRNA.</text>
</comment>
<protein>
    <recommendedName>
        <fullName evidence="8">Endoribonuclease YbeY</fullName>
        <ecNumber evidence="8">3.1.-.-</ecNumber>
    </recommendedName>
</protein>
<dbReference type="GO" id="GO:0008270">
    <property type="term" value="F:zinc ion binding"/>
    <property type="evidence" value="ECO:0007669"/>
    <property type="project" value="UniProtKB-UniRule"/>
</dbReference>
<evidence type="ECO:0000256" key="1">
    <source>
        <dbReference type="ARBA" id="ARBA00010875"/>
    </source>
</evidence>
<dbReference type="GO" id="GO:0005737">
    <property type="term" value="C:cytoplasm"/>
    <property type="evidence" value="ECO:0007669"/>
    <property type="project" value="UniProtKB-SubCell"/>
</dbReference>
<keyword evidence="4 8" id="KW-0479">Metal-binding</keyword>
<organism evidence="9 10">
    <name type="scientific">Candidatus Anaerobiospirillum merdipullorum</name>
    <dbReference type="NCBI Taxonomy" id="2838450"/>
    <lineage>
        <taxon>Bacteria</taxon>
        <taxon>Pseudomonadati</taxon>
        <taxon>Pseudomonadota</taxon>
        <taxon>Gammaproteobacteria</taxon>
        <taxon>Aeromonadales</taxon>
        <taxon>Succinivibrionaceae</taxon>
        <taxon>Anaerobiospirillum</taxon>
    </lineage>
</organism>
<evidence type="ECO:0000256" key="2">
    <source>
        <dbReference type="ARBA" id="ARBA00022517"/>
    </source>
</evidence>
<dbReference type="NCBIfam" id="TIGR00043">
    <property type="entry name" value="rRNA maturation RNase YbeY"/>
    <property type="match status" value="1"/>
</dbReference>
<dbReference type="PANTHER" id="PTHR46986:SF1">
    <property type="entry name" value="ENDORIBONUCLEASE YBEY, CHLOROPLASTIC"/>
    <property type="match status" value="1"/>
</dbReference>
<keyword evidence="8" id="KW-0698">rRNA processing</keyword>
<comment type="caution">
    <text evidence="9">The sequence shown here is derived from an EMBL/GenBank/DDBJ whole genome shotgun (WGS) entry which is preliminary data.</text>
</comment>
<keyword evidence="6 8" id="KW-0378">Hydrolase</keyword>
<evidence type="ECO:0000256" key="3">
    <source>
        <dbReference type="ARBA" id="ARBA00022722"/>
    </source>
</evidence>
<proteinExistence type="inferred from homology"/>
<dbReference type="Proteomes" id="UP000824150">
    <property type="component" value="Unassembled WGS sequence"/>
</dbReference>
<dbReference type="AlphaFoldDB" id="A0A9E2KNR3"/>
<comment type="similarity">
    <text evidence="1 8">Belongs to the endoribonuclease YbeY family.</text>
</comment>
<dbReference type="GO" id="GO:0006364">
    <property type="term" value="P:rRNA processing"/>
    <property type="evidence" value="ECO:0007669"/>
    <property type="project" value="UniProtKB-UniRule"/>
</dbReference>
<evidence type="ECO:0000256" key="5">
    <source>
        <dbReference type="ARBA" id="ARBA00022759"/>
    </source>
</evidence>
<evidence type="ECO:0000256" key="4">
    <source>
        <dbReference type="ARBA" id="ARBA00022723"/>
    </source>
</evidence>
<dbReference type="GO" id="GO:0004521">
    <property type="term" value="F:RNA endonuclease activity"/>
    <property type="evidence" value="ECO:0007669"/>
    <property type="project" value="UniProtKB-UniRule"/>
</dbReference>
<evidence type="ECO:0000256" key="7">
    <source>
        <dbReference type="ARBA" id="ARBA00022833"/>
    </source>
</evidence>
<keyword evidence="5 8" id="KW-0255">Endonuclease</keyword>
<accession>A0A9E2KNR3</accession>
<dbReference type="InterPro" id="IPR002036">
    <property type="entry name" value="YbeY"/>
</dbReference>
<dbReference type="InterPro" id="IPR023091">
    <property type="entry name" value="MetalPrtase_cat_dom_sf_prd"/>
</dbReference>
<dbReference type="GO" id="GO:0004222">
    <property type="term" value="F:metalloendopeptidase activity"/>
    <property type="evidence" value="ECO:0007669"/>
    <property type="project" value="InterPro"/>
</dbReference>
<dbReference type="InterPro" id="IPR020549">
    <property type="entry name" value="YbeY_CS"/>
</dbReference>
<keyword evidence="8" id="KW-0963">Cytoplasm</keyword>
<dbReference type="EMBL" id="JAHLFG010000040">
    <property type="protein sequence ID" value="MBU3826634.1"/>
    <property type="molecule type" value="Genomic_DNA"/>
</dbReference>
<dbReference type="SUPFAM" id="SSF55486">
    <property type="entry name" value="Metalloproteases ('zincins'), catalytic domain"/>
    <property type="match status" value="1"/>
</dbReference>
<evidence type="ECO:0000256" key="6">
    <source>
        <dbReference type="ARBA" id="ARBA00022801"/>
    </source>
</evidence>
<dbReference type="EC" id="3.1.-.-" evidence="8"/>
<feature type="binding site" evidence="8">
    <location>
        <position position="126"/>
    </location>
    <ligand>
        <name>Zn(2+)</name>
        <dbReference type="ChEBI" id="CHEBI:29105"/>
        <note>catalytic</note>
    </ligand>
</feature>
<dbReference type="PROSITE" id="PS01306">
    <property type="entry name" value="UPF0054"/>
    <property type="match status" value="1"/>
</dbReference>
<reference evidence="9" key="1">
    <citation type="journal article" date="2021" name="PeerJ">
        <title>Extensive microbial diversity within the chicken gut microbiome revealed by metagenomics and culture.</title>
        <authorList>
            <person name="Gilroy R."/>
            <person name="Ravi A."/>
            <person name="Getino M."/>
            <person name="Pursley I."/>
            <person name="Horton D.L."/>
            <person name="Alikhan N.F."/>
            <person name="Baker D."/>
            <person name="Gharbi K."/>
            <person name="Hall N."/>
            <person name="Watson M."/>
            <person name="Adriaenssens E.M."/>
            <person name="Foster-Nyarko E."/>
            <person name="Jarju S."/>
            <person name="Secka A."/>
            <person name="Antonio M."/>
            <person name="Oren A."/>
            <person name="Chaudhuri R.R."/>
            <person name="La Ragione R."/>
            <person name="Hildebrand F."/>
            <person name="Pallen M.J."/>
        </authorList>
    </citation>
    <scope>NUCLEOTIDE SEQUENCE</scope>
    <source>
        <strain evidence="9">687</strain>
    </source>
</reference>
<comment type="subcellular location">
    <subcellularLocation>
        <location evidence="8">Cytoplasm</location>
    </subcellularLocation>
</comment>
<evidence type="ECO:0000256" key="8">
    <source>
        <dbReference type="HAMAP-Rule" id="MF_00009"/>
    </source>
</evidence>
<comment type="cofactor">
    <cofactor evidence="8">
        <name>Zn(2+)</name>
        <dbReference type="ChEBI" id="CHEBI:29105"/>
    </cofactor>
    <text evidence="8">Binds 1 zinc ion.</text>
</comment>
<gene>
    <name evidence="8 9" type="primary">ybeY</name>
    <name evidence="9" type="ORF">IAA31_03990</name>
</gene>